<dbReference type="OrthoDB" id="25571at2759"/>
<dbReference type="SUPFAM" id="SSF50249">
    <property type="entry name" value="Nucleic acid-binding proteins"/>
    <property type="match status" value="1"/>
</dbReference>
<evidence type="ECO:0000256" key="1">
    <source>
        <dbReference type="SAM" id="MobiDB-lite"/>
    </source>
</evidence>
<dbReference type="AlphaFoldDB" id="A0A0D7ARF8"/>
<reference evidence="2 3" key="1">
    <citation type="journal article" date="2015" name="Fungal Genet. Biol.">
        <title>Evolution of novel wood decay mechanisms in Agaricales revealed by the genome sequences of Fistulina hepatica and Cylindrobasidium torrendii.</title>
        <authorList>
            <person name="Floudas D."/>
            <person name="Held B.W."/>
            <person name="Riley R."/>
            <person name="Nagy L.G."/>
            <person name="Koehler G."/>
            <person name="Ransdell A.S."/>
            <person name="Younus H."/>
            <person name="Chow J."/>
            <person name="Chiniquy J."/>
            <person name="Lipzen A."/>
            <person name="Tritt A."/>
            <person name="Sun H."/>
            <person name="Haridas S."/>
            <person name="LaButti K."/>
            <person name="Ohm R.A."/>
            <person name="Kues U."/>
            <person name="Blanchette R.A."/>
            <person name="Grigoriev I.V."/>
            <person name="Minto R.E."/>
            <person name="Hibbett D.S."/>
        </authorList>
    </citation>
    <scope>NUCLEOTIDE SEQUENCE [LARGE SCALE GENOMIC DNA]</scope>
    <source>
        <strain evidence="2 3">FP15055 ss-10</strain>
    </source>
</reference>
<sequence length="109" mass="11737">MSANPYSTQSSPGWGQSGTPNGCTSNDNPSAALRPMKIAQLLKCVHTTDNQWHLDGHIVGKVTVVALVLSISRSAANFSYRIEDGSGTFEVRAWGEGRDDDETQWGGIE</sequence>
<protein>
    <submittedName>
        <fullName evidence="2">Uncharacterized protein</fullName>
    </submittedName>
</protein>
<accession>A0A0D7ARF8</accession>
<dbReference type="STRING" id="1314674.A0A0D7ARF8"/>
<gene>
    <name evidence="2" type="ORF">CYLTODRAFT_460611</name>
</gene>
<name>A0A0D7ARF8_9AGAR</name>
<dbReference type="InterPro" id="IPR012340">
    <property type="entry name" value="NA-bd_OB-fold"/>
</dbReference>
<dbReference type="EMBL" id="KN881440">
    <property type="protein sequence ID" value="KIY60625.1"/>
    <property type="molecule type" value="Genomic_DNA"/>
</dbReference>
<evidence type="ECO:0000313" key="2">
    <source>
        <dbReference type="EMBL" id="KIY60625.1"/>
    </source>
</evidence>
<dbReference type="Gene3D" id="2.40.50.140">
    <property type="entry name" value="Nucleic acid-binding proteins"/>
    <property type="match status" value="1"/>
</dbReference>
<proteinExistence type="predicted"/>
<dbReference type="Proteomes" id="UP000054007">
    <property type="component" value="Unassembled WGS sequence"/>
</dbReference>
<evidence type="ECO:0000313" key="3">
    <source>
        <dbReference type="Proteomes" id="UP000054007"/>
    </source>
</evidence>
<organism evidence="2 3">
    <name type="scientific">Cylindrobasidium torrendii FP15055 ss-10</name>
    <dbReference type="NCBI Taxonomy" id="1314674"/>
    <lineage>
        <taxon>Eukaryota</taxon>
        <taxon>Fungi</taxon>
        <taxon>Dikarya</taxon>
        <taxon>Basidiomycota</taxon>
        <taxon>Agaricomycotina</taxon>
        <taxon>Agaricomycetes</taxon>
        <taxon>Agaricomycetidae</taxon>
        <taxon>Agaricales</taxon>
        <taxon>Marasmiineae</taxon>
        <taxon>Physalacriaceae</taxon>
        <taxon>Cylindrobasidium</taxon>
    </lineage>
</organism>
<keyword evidence="3" id="KW-1185">Reference proteome</keyword>
<feature type="region of interest" description="Disordered" evidence="1">
    <location>
        <begin position="1"/>
        <end position="31"/>
    </location>
</feature>
<feature type="compositionally biased region" description="Polar residues" evidence="1">
    <location>
        <begin position="1"/>
        <end position="29"/>
    </location>
</feature>